<dbReference type="PROSITE" id="PS50826">
    <property type="entry name" value="RUN"/>
    <property type="match status" value="1"/>
</dbReference>
<dbReference type="AlphaFoldDB" id="A0A0D8XGY6"/>
<proteinExistence type="predicted"/>
<evidence type="ECO:0000313" key="4">
    <source>
        <dbReference type="Proteomes" id="UP000053766"/>
    </source>
</evidence>
<feature type="region of interest" description="Disordered" evidence="1">
    <location>
        <begin position="210"/>
        <end position="238"/>
    </location>
</feature>
<name>A0A0D8XGY6_DICVI</name>
<accession>A0A0D8XGY6</accession>
<dbReference type="InterPro" id="IPR037213">
    <property type="entry name" value="Run_dom_sf"/>
</dbReference>
<evidence type="ECO:0000259" key="2">
    <source>
        <dbReference type="PROSITE" id="PS50826"/>
    </source>
</evidence>
<feature type="domain" description="RUN" evidence="2">
    <location>
        <begin position="9"/>
        <end position="150"/>
    </location>
</feature>
<feature type="compositionally biased region" description="Basic residues" evidence="1">
    <location>
        <begin position="280"/>
        <end position="289"/>
    </location>
</feature>
<reference evidence="4" key="2">
    <citation type="journal article" date="2016" name="Sci. Rep.">
        <title>Dictyocaulus viviparus genome, variome and transcriptome elucidate lungworm biology and support future intervention.</title>
        <authorList>
            <person name="McNulty S.N."/>
            <person name="Strube C."/>
            <person name="Rosa B.A."/>
            <person name="Martin J.C."/>
            <person name="Tyagi R."/>
            <person name="Choi Y.J."/>
            <person name="Wang Q."/>
            <person name="Hallsworth Pepin K."/>
            <person name="Zhang X."/>
            <person name="Ozersky P."/>
            <person name="Wilson R.K."/>
            <person name="Sternberg P.W."/>
            <person name="Gasser R.B."/>
            <person name="Mitreva M."/>
        </authorList>
    </citation>
    <scope>NUCLEOTIDE SEQUENCE [LARGE SCALE GENOMIC DNA]</scope>
    <source>
        <strain evidence="4">HannoverDv2000</strain>
    </source>
</reference>
<dbReference type="PANTHER" id="PTHR47194:SF3">
    <property type="entry name" value="SORTING NEXIN 29"/>
    <property type="match status" value="1"/>
</dbReference>
<protein>
    <submittedName>
        <fullName evidence="3">RUN domain protein</fullName>
    </submittedName>
</protein>
<organism evidence="3 4">
    <name type="scientific">Dictyocaulus viviparus</name>
    <name type="common">Bovine lungworm</name>
    <dbReference type="NCBI Taxonomy" id="29172"/>
    <lineage>
        <taxon>Eukaryota</taxon>
        <taxon>Metazoa</taxon>
        <taxon>Ecdysozoa</taxon>
        <taxon>Nematoda</taxon>
        <taxon>Chromadorea</taxon>
        <taxon>Rhabditida</taxon>
        <taxon>Rhabditina</taxon>
        <taxon>Rhabditomorpha</taxon>
        <taxon>Strongyloidea</taxon>
        <taxon>Metastrongylidae</taxon>
        <taxon>Dictyocaulus</taxon>
    </lineage>
</organism>
<evidence type="ECO:0000256" key="1">
    <source>
        <dbReference type="SAM" id="MobiDB-lite"/>
    </source>
</evidence>
<dbReference type="STRING" id="29172.A0A0D8XGY6"/>
<dbReference type="SMART" id="SM00593">
    <property type="entry name" value="RUN"/>
    <property type="match status" value="1"/>
</dbReference>
<feature type="compositionally biased region" description="Polar residues" evidence="1">
    <location>
        <begin position="229"/>
        <end position="238"/>
    </location>
</feature>
<dbReference type="InterPro" id="IPR004012">
    <property type="entry name" value="Run_dom"/>
</dbReference>
<dbReference type="Gene3D" id="1.20.58.900">
    <property type="match status" value="1"/>
</dbReference>
<keyword evidence="4" id="KW-1185">Reference proteome</keyword>
<feature type="region of interest" description="Disordered" evidence="1">
    <location>
        <begin position="265"/>
        <end position="301"/>
    </location>
</feature>
<dbReference type="SUPFAM" id="SSF140741">
    <property type="entry name" value="RUN domain-like"/>
    <property type="match status" value="1"/>
</dbReference>
<gene>
    <name evidence="3" type="ORF">DICVIV_12402</name>
</gene>
<dbReference type="EMBL" id="KN716788">
    <property type="protein sequence ID" value="KJH41621.1"/>
    <property type="molecule type" value="Genomic_DNA"/>
</dbReference>
<reference evidence="3 4" key="1">
    <citation type="submission" date="2013-11" db="EMBL/GenBank/DDBJ databases">
        <title>Draft genome of the bovine lungworm Dictyocaulus viviparus.</title>
        <authorList>
            <person name="Mitreva M."/>
        </authorList>
    </citation>
    <scope>NUCLEOTIDE SEQUENCE [LARGE SCALE GENOMIC DNA]</scope>
    <source>
        <strain evidence="3 4">HannoverDv2000</strain>
    </source>
</reference>
<dbReference type="Proteomes" id="UP000053766">
    <property type="component" value="Unassembled WGS sequence"/>
</dbReference>
<dbReference type="OrthoDB" id="62364at2759"/>
<evidence type="ECO:0000313" key="3">
    <source>
        <dbReference type="EMBL" id="KJH41621.1"/>
    </source>
</evidence>
<sequence>MLTNPNYEKSKVSIHDELETVLKAAESSNYSEKDGIPRDPFFIKGSRYAKYPEPNIWPFVSKYSEKSVIEEVNSQKQIRTEVGRGRAWIRIVMNKNSLEHYLRLLIRETKAISQFYDQQALLCDLERVEDISGLLKSLDALPIHAAVNSSFLNTWTPSPLILAGLVSGKPLKVGALKPRRRATSLCDNLEGVVGAKIDFLHSKHESTNRLLNSGKGKFTNVATSDDDNSSVYSHPSMLGSTDNIPEHVILASTPLQDIVGELPPQNIAVGNEQDPLIVSRRTRRSRRPRKAGEPNSVRAHSESECVSGFVKLVKR</sequence>
<dbReference type="Pfam" id="PF02759">
    <property type="entry name" value="RUN"/>
    <property type="match status" value="1"/>
</dbReference>
<dbReference type="PANTHER" id="PTHR47194">
    <property type="entry name" value="SORTING NEXIN-29-RELATED"/>
    <property type="match status" value="1"/>
</dbReference>